<dbReference type="CDD" id="cd13127">
    <property type="entry name" value="MATE_tuaB_like"/>
    <property type="match status" value="1"/>
</dbReference>
<dbReference type="RefSeq" id="WP_084405486.1">
    <property type="nucleotide sequence ID" value="NZ_JBHSHK010000005.1"/>
</dbReference>
<gene>
    <name evidence="8" type="ORF">RV04_GL000324</name>
</gene>
<comment type="caution">
    <text evidence="8">The sequence shown here is derived from an EMBL/GenBank/DDBJ whole genome shotgun (WGS) entry which is preliminary data.</text>
</comment>
<dbReference type="GO" id="GO:0005886">
    <property type="term" value="C:plasma membrane"/>
    <property type="evidence" value="ECO:0007669"/>
    <property type="project" value="UniProtKB-SubCell"/>
</dbReference>
<feature type="transmembrane region" description="Helical" evidence="7">
    <location>
        <begin position="108"/>
        <end position="129"/>
    </location>
</feature>
<comment type="subcellular location">
    <subcellularLocation>
        <location evidence="1">Cell membrane</location>
        <topology evidence="1">Multi-pass membrane protein</topology>
    </subcellularLocation>
</comment>
<feature type="transmembrane region" description="Helical" evidence="7">
    <location>
        <begin position="351"/>
        <end position="373"/>
    </location>
</feature>
<protein>
    <submittedName>
        <fullName evidence="8">Flippase</fullName>
    </submittedName>
</protein>
<dbReference type="OrthoDB" id="9770347at2"/>
<keyword evidence="5 7" id="KW-1133">Transmembrane helix</keyword>
<evidence type="ECO:0000256" key="6">
    <source>
        <dbReference type="ARBA" id="ARBA00023136"/>
    </source>
</evidence>
<feature type="transmembrane region" description="Helical" evidence="7">
    <location>
        <begin position="167"/>
        <end position="186"/>
    </location>
</feature>
<evidence type="ECO:0000256" key="1">
    <source>
        <dbReference type="ARBA" id="ARBA00004651"/>
    </source>
</evidence>
<feature type="transmembrane region" description="Helical" evidence="7">
    <location>
        <begin position="443"/>
        <end position="463"/>
    </location>
</feature>
<feature type="transmembrane region" description="Helical" evidence="7">
    <location>
        <begin position="281"/>
        <end position="300"/>
    </location>
</feature>
<keyword evidence="4 7" id="KW-0812">Transmembrane</keyword>
<accession>A0A1L8TS16</accession>
<feature type="transmembrane region" description="Helical" evidence="7">
    <location>
        <begin position="410"/>
        <end position="431"/>
    </location>
</feature>
<feature type="transmembrane region" description="Helical" evidence="7">
    <location>
        <begin position="78"/>
        <end position="102"/>
    </location>
</feature>
<evidence type="ECO:0000256" key="3">
    <source>
        <dbReference type="ARBA" id="ARBA00022475"/>
    </source>
</evidence>
<evidence type="ECO:0000256" key="7">
    <source>
        <dbReference type="SAM" id="Phobius"/>
    </source>
</evidence>
<name>A0A1L8TS16_9ENTE</name>
<feature type="transmembrane region" description="Helical" evidence="7">
    <location>
        <begin position="141"/>
        <end position="161"/>
    </location>
</feature>
<organism evidence="8 9">
    <name type="scientific">Enterococcus hermanniensis</name>
    <dbReference type="NCBI Taxonomy" id="249189"/>
    <lineage>
        <taxon>Bacteria</taxon>
        <taxon>Bacillati</taxon>
        <taxon>Bacillota</taxon>
        <taxon>Bacilli</taxon>
        <taxon>Lactobacillales</taxon>
        <taxon>Enterococcaceae</taxon>
        <taxon>Enterococcus</taxon>
    </lineage>
</organism>
<evidence type="ECO:0000256" key="5">
    <source>
        <dbReference type="ARBA" id="ARBA00022989"/>
    </source>
</evidence>
<keyword evidence="9" id="KW-1185">Reference proteome</keyword>
<dbReference type="PANTHER" id="PTHR30250:SF10">
    <property type="entry name" value="LIPOPOLYSACCHARIDE BIOSYNTHESIS PROTEIN WZXC"/>
    <property type="match status" value="1"/>
</dbReference>
<feature type="transmembrane region" description="Helical" evidence="7">
    <location>
        <begin position="9"/>
        <end position="30"/>
    </location>
</feature>
<evidence type="ECO:0000313" key="9">
    <source>
        <dbReference type="Proteomes" id="UP000182077"/>
    </source>
</evidence>
<dbReference type="STRING" id="249189.RV04_GL000324"/>
<dbReference type="PANTHER" id="PTHR30250">
    <property type="entry name" value="PST FAMILY PREDICTED COLANIC ACID TRANSPORTER"/>
    <property type="match status" value="1"/>
</dbReference>
<dbReference type="Proteomes" id="UP000182077">
    <property type="component" value="Unassembled WGS sequence"/>
</dbReference>
<feature type="transmembrane region" description="Helical" evidence="7">
    <location>
        <begin position="379"/>
        <end position="403"/>
    </location>
</feature>
<proteinExistence type="inferred from homology"/>
<feature type="transmembrane region" description="Helical" evidence="7">
    <location>
        <begin position="42"/>
        <end position="66"/>
    </location>
</feature>
<evidence type="ECO:0000256" key="4">
    <source>
        <dbReference type="ARBA" id="ARBA00022692"/>
    </source>
</evidence>
<dbReference type="EMBL" id="JXKQ01000001">
    <property type="protein sequence ID" value="OJG47077.1"/>
    <property type="molecule type" value="Genomic_DNA"/>
</dbReference>
<sequence length="476" mass="54124">MLNQFRNGFFYTVLGQYGNMIITFLINIVLSRLLTPSDYGTVAVVSVFIIFFQMLADMGIGPAIIQNKELDELEIAKIFNISGIFSLILSVIFLGVGYILSVIYKNEIYITLSRILAIAVFFYSIIVVPMAKLKKEKNFKMINISLIISSLIGGSIGVTFALLGFGVYSLVINSVISSLINFLILLKKSKLRLTKIVDFSPLTKIYGFASNQFAFNFFNYFSRNIDSFLIGKYISPAALGNYNKSYQLLMYPAAVFNGIINPVLQPILSDYEEDVETIRDVYFNLVHILLLFGMPISIFMSSCSQEIVFFLFGQQWIDSIFPLKMLSLTIWIQVINITTSAIYQSRNKTKYLLLNGILSSLIIVGSILCGLYFKNIQAVSISLAIGFFINFLCSISILLYKVLDSKWSSIISFFISPIIISFFIFMALFIFQYQFSFLVSNNFLLLLIQGIIFIVVLFTGFLLTKEYRYILKFFKR</sequence>
<dbReference type="Pfam" id="PF13440">
    <property type="entry name" value="Polysacc_synt_3"/>
    <property type="match status" value="1"/>
</dbReference>
<comment type="similarity">
    <text evidence="2">Belongs to the polysaccharide synthase family.</text>
</comment>
<keyword evidence="3" id="KW-1003">Cell membrane</keyword>
<reference evidence="8 9" key="1">
    <citation type="submission" date="2014-12" db="EMBL/GenBank/DDBJ databases">
        <title>Draft genome sequences of 29 type strains of Enterococci.</title>
        <authorList>
            <person name="Zhong Z."/>
            <person name="Sun Z."/>
            <person name="Liu W."/>
            <person name="Zhang W."/>
            <person name="Zhang H."/>
        </authorList>
    </citation>
    <scope>NUCLEOTIDE SEQUENCE [LARGE SCALE GENOMIC DNA]</scope>
    <source>
        <strain evidence="8 9">DSM 17122</strain>
    </source>
</reference>
<feature type="transmembrane region" description="Helical" evidence="7">
    <location>
        <begin position="320"/>
        <end position="339"/>
    </location>
</feature>
<keyword evidence="6 7" id="KW-0472">Membrane</keyword>
<dbReference type="AlphaFoldDB" id="A0A1L8TS16"/>
<dbReference type="InterPro" id="IPR050833">
    <property type="entry name" value="Poly_Biosynth_Transport"/>
</dbReference>
<evidence type="ECO:0000256" key="2">
    <source>
        <dbReference type="ARBA" id="ARBA00007430"/>
    </source>
</evidence>
<evidence type="ECO:0000313" key="8">
    <source>
        <dbReference type="EMBL" id="OJG47077.1"/>
    </source>
</evidence>